<evidence type="ECO:0000313" key="3">
    <source>
        <dbReference type="Proteomes" id="UP000094444"/>
    </source>
</evidence>
<comment type="caution">
    <text evidence="2">The sequence shown here is derived from an EMBL/GenBank/DDBJ whole genome shotgun (WGS) entry which is preliminary data.</text>
</comment>
<evidence type="ECO:0000313" key="2">
    <source>
        <dbReference type="EMBL" id="POS78338.1"/>
    </source>
</evidence>
<sequence>MPRIRGGVDSWYMTRGGVDSCYVSQCKGDRIAIVTFKLPPDASHTWQTGRHASSPGKGTSSAATGAGSTSPNNCGGSPGASDNGSPPQGPPSGPSNSSVLLKQPCSPSPLSKTWRTRQGKGGEGPQEDVARGRMERPRASVERGTNCVRIVPYGGAGSDVIPRHPFKGPMQRGQKGMHHQNGIA</sequence>
<accession>A0A2P5I754</accession>
<gene>
    <name evidence="2" type="ORF">DHEL01_v203268</name>
</gene>
<keyword evidence="3" id="KW-1185">Reference proteome</keyword>
<dbReference type="OrthoDB" id="5244622at2759"/>
<feature type="compositionally biased region" description="Low complexity" evidence="1">
    <location>
        <begin position="52"/>
        <end position="71"/>
    </location>
</feature>
<dbReference type="EMBL" id="MAVT02000194">
    <property type="protein sequence ID" value="POS78338.1"/>
    <property type="molecule type" value="Genomic_DNA"/>
</dbReference>
<dbReference type="Proteomes" id="UP000094444">
    <property type="component" value="Unassembled WGS sequence"/>
</dbReference>
<dbReference type="AlphaFoldDB" id="A0A2P5I754"/>
<proteinExistence type="predicted"/>
<feature type="region of interest" description="Disordered" evidence="1">
    <location>
        <begin position="43"/>
        <end position="143"/>
    </location>
</feature>
<name>A0A2P5I754_DIAHE</name>
<dbReference type="InParanoid" id="A0A2P5I754"/>
<reference evidence="2" key="1">
    <citation type="submission" date="2017-09" db="EMBL/GenBank/DDBJ databases">
        <title>Polyketide synthases of a Diaporthe helianthi virulent isolate.</title>
        <authorList>
            <person name="Baroncelli R."/>
        </authorList>
    </citation>
    <scope>NUCLEOTIDE SEQUENCE [LARGE SCALE GENOMIC DNA]</scope>
    <source>
        <strain evidence="2">7/96</strain>
    </source>
</reference>
<evidence type="ECO:0000256" key="1">
    <source>
        <dbReference type="SAM" id="MobiDB-lite"/>
    </source>
</evidence>
<protein>
    <submittedName>
        <fullName evidence="2">Uncharacterized protein</fullName>
    </submittedName>
</protein>
<feature type="compositionally biased region" description="Basic and acidic residues" evidence="1">
    <location>
        <begin position="128"/>
        <end position="141"/>
    </location>
</feature>
<organism evidence="2 3">
    <name type="scientific">Diaporthe helianthi</name>
    <dbReference type="NCBI Taxonomy" id="158607"/>
    <lineage>
        <taxon>Eukaryota</taxon>
        <taxon>Fungi</taxon>
        <taxon>Dikarya</taxon>
        <taxon>Ascomycota</taxon>
        <taxon>Pezizomycotina</taxon>
        <taxon>Sordariomycetes</taxon>
        <taxon>Sordariomycetidae</taxon>
        <taxon>Diaporthales</taxon>
        <taxon>Diaporthaceae</taxon>
        <taxon>Diaporthe</taxon>
    </lineage>
</organism>